<reference evidence="2 3" key="1">
    <citation type="submission" date="2018-05" db="EMBL/GenBank/DDBJ databases">
        <title>Whole genome sequencing for identification of molecular markers to develop diagnostic detection tools for the regulated plant pathogen Lachnellula willkommii.</title>
        <authorList>
            <person name="Giroux E."/>
            <person name="Bilodeau G."/>
        </authorList>
    </citation>
    <scope>NUCLEOTIDE SEQUENCE [LARGE SCALE GENOMIC DNA]</scope>
    <source>
        <strain evidence="2 3">CBS 203.66</strain>
    </source>
</reference>
<gene>
    <name evidence="2" type="ORF">LARI1_G004432</name>
</gene>
<evidence type="ECO:0000313" key="2">
    <source>
        <dbReference type="EMBL" id="TVY18353.1"/>
    </source>
</evidence>
<comment type="caution">
    <text evidence="2">The sequence shown here is derived from an EMBL/GenBank/DDBJ whole genome shotgun (WGS) entry which is preliminary data.</text>
</comment>
<dbReference type="AlphaFoldDB" id="A0A8T9BIW7"/>
<feature type="region of interest" description="Disordered" evidence="1">
    <location>
        <begin position="209"/>
        <end position="238"/>
    </location>
</feature>
<protein>
    <recommendedName>
        <fullName evidence="4">RRM domain-containing protein</fullName>
    </recommendedName>
</protein>
<name>A0A8T9BIW7_9HELO</name>
<organism evidence="2 3">
    <name type="scientific">Lachnellula arida</name>
    <dbReference type="NCBI Taxonomy" id="1316785"/>
    <lineage>
        <taxon>Eukaryota</taxon>
        <taxon>Fungi</taxon>
        <taxon>Dikarya</taxon>
        <taxon>Ascomycota</taxon>
        <taxon>Pezizomycotina</taxon>
        <taxon>Leotiomycetes</taxon>
        <taxon>Helotiales</taxon>
        <taxon>Lachnaceae</taxon>
        <taxon>Lachnellula</taxon>
    </lineage>
</organism>
<sequence length="492" mass="54494">MEDNTLVTFKERMMSGVRGTYPQEEIDAVFAGYEDVWLSSANLHPDNVIPCIPKIYRQQHEEHRAIYVAGFTFACDCRDFLRWAREFGGAQVERTVTIIDTESQCSFRWLIMPTAEDAATVLGRIHEMEVTMWQPHRDGTEDVLKFSLRVCYSAIDLFVYNPLSNAGYRPEGSLSATQSVSIVHGHPSPPEDLSLQRLSLQDPAPVAGSIGSISPFTKQDVADPTGDTAGQSSSTPASSWASIALTANPDTKVINLHPPARASTGPRVKPAGRFTSASNVASDEPLLDQARVVFLLDMPRHLTLQEVSDAVIEGPLRSITFSTDESNGKPYVGIVFQYAQDSESFYQVLCKERTDRRPGRFKFLVEAIRGDPFPMDDNIKAMGSPTYATRRLTMVKSRFFFMVNERSLRQFCEKYAGVGPDMIQLVWIYNGGNATIVFADVGEAIKVKSKLDDYSMGIGVPDRQAVATWAGLQTTFSKDPCVAPLELKTAMT</sequence>
<feature type="compositionally biased region" description="Low complexity" evidence="1">
    <location>
        <begin position="229"/>
        <end position="238"/>
    </location>
</feature>
<dbReference type="Proteomes" id="UP000469559">
    <property type="component" value="Unassembled WGS sequence"/>
</dbReference>
<dbReference type="OrthoDB" id="77405at2759"/>
<proteinExistence type="predicted"/>
<accession>A0A8T9BIW7</accession>
<evidence type="ECO:0008006" key="4">
    <source>
        <dbReference type="Google" id="ProtNLM"/>
    </source>
</evidence>
<dbReference type="EMBL" id="QGMF01000178">
    <property type="protein sequence ID" value="TVY18353.1"/>
    <property type="molecule type" value="Genomic_DNA"/>
</dbReference>
<keyword evidence="3" id="KW-1185">Reference proteome</keyword>
<evidence type="ECO:0000313" key="3">
    <source>
        <dbReference type="Proteomes" id="UP000469559"/>
    </source>
</evidence>
<evidence type="ECO:0000256" key="1">
    <source>
        <dbReference type="SAM" id="MobiDB-lite"/>
    </source>
</evidence>